<evidence type="ECO:0000256" key="5">
    <source>
        <dbReference type="ARBA" id="ARBA00004414"/>
    </source>
</evidence>
<evidence type="ECO:0000256" key="3">
    <source>
        <dbReference type="ARBA" id="ARBA00004337"/>
    </source>
</evidence>
<dbReference type="GO" id="GO:0005789">
    <property type="term" value="C:endoplasmic reticulum membrane"/>
    <property type="evidence" value="ECO:0007669"/>
    <property type="project" value="UniProtKB-SubCell"/>
</dbReference>
<feature type="transmembrane region" description="Helical" evidence="42">
    <location>
        <begin position="497"/>
        <end position="515"/>
    </location>
</feature>
<evidence type="ECO:0000256" key="18">
    <source>
        <dbReference type="ARBA" id="ARBA00022787"/>
    </source>
</evidence>
<feature type="region of interest" description="Disordered" evidence="41">
    <location>
        <begin position="822"/>
        <end position="854"/>
    </location>
</feature>
<dbReference type="Gene3D" id="3.40.50.300">
    <property type="entry name" value="P-loop containing nucleotide triphosphate hydrolases"/>
    <property type="match status" value="1"/>
</dbReference>
<keyword evidence="21" id="KW-1278">Translocase</keyword>
<evidence type="ECO:0000256" key="24">
    <source>
        <dbReference type="ARBA" id="ARBA00023128"/>
    </source>
</evidence>
<evidence type="ECO:0000256" key="11">
    <source>
        <dbReference type="ARBA" id="ARBA00011738"/>
    </source>
</evidence>
<feature type="compositionally biased region" description="Basic and acidic residues" evidence="41">
    <location>
        <begin position="831"/>
        <end position="840"/>
    </location>
</feature>
<comment type="catalytic activity">
    <reaction evidence="39">
        <text>coproporphyrin III(in) + ATP + H2O = coproporphyrin III(out) + ADP + phosphate + H(+)</text>
        <dbReference type="Rhea" id="RHEA:66664"/>
        <dbReference type="ChEBI" id="CHEBI:15377"/>
        <dbReference type="ChEBI" id="CHEBI:15378"/>
        <dbReference type="ChEBI" id="CHEBI:30616"/>
        <dbReference type="ChEBI" id="CHEBI:43474"/>
        <dbReference type="ChEBI" id="CHEBI:131725"/>
        <dbReference type="ChEBI" id="CHEBI:456216"/>
    </reaction>
    <physiologicalReaction direction="left-to-right" evidence="39">
        <dbReference type="Rhea" id="RHEA:66665"/>
    </physiologicalReaction>
</comment>
<evidence type="ECO:0000256" key="31">
    <source>
        <dbReference type="ARBA" id="ARBA00024439"/>
    </source>
</evidence>
<keyword evidence="22 42" id="KW-1133">Transmembrane helix</keyword>
<evidence type="ECO:0000256" key="33">
    <source>
        <dbReference type="ARBA" id="ARBA00047649"/>
    </source>
</evidence>
<evidence type="ECO:0000256" key="40">
    <source>
        <dbReference type="ARBA" id="ARBA00049398"/>
    </source>
</evidence>
<dbReference type="InterPro" id="IPR003439">
    <property type="entry name" value="ABC_transporter-like_ATP-bd"/>
</dbReference>
<evidence type="ECO:0000256" key="2">
    <source>
        <dbReference type="ARBA" id="ARBA00004333"/>
    </source>
</evidence>
<feature type="domain" description="ABC transmembrane type-1" evidence="44">
    <location>
        <begin position="260"/>
        <end position="550"/>
    </location>
</feature>
<evidence type="ECO:0000256" key="4">
    <source>
        <dbReference type="ARBA" id="ARBA00004374"/>
    </source>
</evidence>
<keyword evidence="23" id="KW-0333">Golgi apparatus</keyword>
<sequence>MVVVQSYCEASASISEAWLEGGISPCFYFTLVATVLLTLSFFFGAFHCVCYRRYGTEMEPKFVPRSRLYGLQLAVSLLLLLQFLGGLVWRAAGGGELPGYVVLYGCLSMLGWVWAVALLRLERMRVLVRDRTQGHSMVLLLFWAVAFSAENLAFVSWASPYWWWGLENTQKQVEFSLWLMRYLGTGTLFFLGLKAPGLPRRPYMLLINEDERDVEGGTGQPLLSGAEESQSTWQDFGQKVRLLVPYMWPRGNILLQGLVLLCLCLLGLERVINVFVPIYYKNIVNELTDGSSWKTLVTTVCVYVLLKFLQGGGAGASGFISNLRSFLWIRVQQYTNRVVQVRLFGHLHSLSLRWHLGRRTGDVLRSIDRGTSSINTLLSYIVFSIFPTIADIVISIIYFITYFNAWFGLIIFVCMFLYLTLTIIITEWRTKYRRDMNTQDNNAKSKAVDSLLNFETVKYYNAENYEVNRFEDAILKYQISEWKTQASLAFLNQTQNLIVGSGLLAGSLLCAYFFQEGKFKLGDFILFGTYIIQLYTPLNWFGTYYRIIQKSFIDMESMFKLFTEEEEVKDVVNAGNLLYKLGKVEFENVYFSYTDGKEILKDVSFTVQPGHTVALVGQSGCGKSTLLRLLFRFYDVQGGCIRIDGQDISKVKQVSLRAHIGVVPQDTVLFNDNIRDNIRYGRISASDHEVEAAAIAADIHKKIQTFPEGYDTQVGERGLKLSGGEKQRVAIARTILKAPQIILLDEATSALDTQTERNIQASLTKVCSNRTTIVVAHRLSTIIGADQILVLSDGQIAERGRHDELLAKGGLYCDMWMKQQHAQDSDSASDTEAKDRKSEKLQPPSVTADLHYTL</sequence>
<feature type="transmembrane region" description="Helical" evidence="42">
    <location>
        <begin position="521"/>
        <end position="541"/>
    </location>
</feature>
<keyword evidence="15 42" id="KW-0812">Transmembrane</keyword>
<comment type="catalytic activity">
    <reaction evidence="33">
        <text>heme b(in) + ATP + H2O = heme b(out) + ADP + phosphate + H(+)</text>
        <dbReference type="Rhea" id="RHEA:19261"/>
        <dbReference type="ChEBI" id="CHEBI:15377"/>
        <dbReference type="ChEBI" id="CHEBI:15378"/>
        <dbReference type="ChEBI" id="CHEBI:30616"/>
        <dbReference type="ChEBI" id="CHEBI:43474"/>
        <dbReference type="ChEBI" id="CHEBI:60344"/>
        <dbReference type="ChEBI" id="CHEBI:456216"/>
        <dbReference type="EC" id="7.6.2.5"/>
    </reaction>
    <physiologicalReaction direction="left-to-right" evidence="33">
        <dbReference type="Rhea" id="RHEA:19262"/>
    </physiologicalReaction>
</comment>
<evidence type="ECO:0000256" key="30">
    <source>
        <dbReference type="ARBA" id="ARBA00024385"/>
    </source>
</evidence>
<evidence type="ECO:0000256" key="25">
    <source>
        <dbReference type="ARBA" id="ARBA00023136"/>
    </source>
</evidence>
<evidence type="ECO:0000256" key="42">
    <source>
        <dbReference type="SAM" id="Phobius"/>
    </source>
</evidence>
<evidence type="ECO:0000256" key="20">
    <source>
        <dbReference type="ARBA" id="ARBA00022840"/>
    </source>
</evidence>
<evidence type="ECO:0000256" key="27">
    <source>
        <dbReference type="ARBA" id="ARBA00023228"/>
    </source>
</evidence>
<name>A0A8C7I655_ONCKI</name>
<evidence type="ECO:0000256" key="8">
    <source>
        <dbReference type="ARBA" id="ARBA00004651"/>
    </source>
</evidence>
<keyword evidence="27" id="KW-0458">Lysosome</keyword>
<dbReference type="InterPro" id="IPR011527">
    <property type="entry name" value="ABC1_TM_dom"/>
</dbReference>
<dbReference type="FunFam" id="1.20.1560.10:FF:000022">
    <property type="entry name" value="ATP-binding cassette sub-family B member 6, mitochondrial"/>
    <property type="match status" value="1"/>
</dbReference>
<evidence type="ECO:0000256" key="19">
    <source>
        <dbReference type="ARBA" id="ARBA00022824"/>
    </source>
</evidence>
<dbReference type="InterPro" id="IPR003593">
    <property type="entry name" value="AAA+_ATPase"/>
</dbReference>
<protein>
    <recommendedName>
        <fullName evidence="31">ATP-binding cassette sub-family B member 6</fullName>
        <ecNumber evidence="30">7.6.2.5</ecNumber>
    </recommendedName>
    <alternativeName>
        <fullName evidence="32">ABC-type heme transporter ABCB6</fullName>
    </alternativeName>
</protein>
<comment type="subunit">
    <text evidence="11">Homodimer.</text>
</comment>
<dbReference type="PANTHER" id="PTHR24221:SF654">
    <property type="entry name" value="ATP-BINDING CASSETTE SUB-FAMILY B MEMBER 6"/>
    <property type="match status" value="1"/>
</dbReference>
<dbReference type="Proteomes" id="UP000694557">
    <property type="component" value="Unassembled WGS sequence"/>
</dbReference>
<evidence type="ECO:0000313" key="46">
    <source>
        <dbReference type="Proteomes" id="UP000694557"/>
    </source>
</evidence>
<keyword evidence="24" id="KW-0496">Mitochondrion</keyword>
<dbReference type="GO" id="GO:0020037">
    <property type="term" value="F:heme binding"/>
    <property type="evidence" value="ECO:0007669"/>
    <property type="project" value="TreeGrafter"/>
</dbReference>
<feature type="transmembrane region" description="Helical" evidence="42">
    <location>
        <begin position="406"/>
        <end position="426"/>
    </location>
</feature>
<evidence type="ECO:0000256" key="26">
    <source>
        <dbReference type="ARBA" id="ARBA00023157"/>
    </source>
</evidence>
<dbReference type="GO" id="GO:0005524">
    <property type="term" value="F:ATP binding"/>
    <property type="evidence" value="ECO:0007669"/>
    <property type="project" value="UniProtKB-KW"/>
</dbReference>
<feature type="transmembrane region" description="Helical" evidence="42">
    <location>
        <begin position="175"/>
        <end position="193"/>
    </location>
</feature>
<evidence type="ECO:0000256" key="9">
    <source>
        <dbReference type="ARBA" id="ARBA00004653"/>
    </source>
</evidence>
<comment type="catalytic activity">
    <reaction evidence="36">
        <text>protoporphyrin IX(in) + ATP + H2O = protoporphyrin IX(out) + ADP + phosphate + H(+)</text>
        <dbReference type="Rhea" id="RHEA:61336"/>
        <dbReference type="ChEBI" id="CHEBI:15377"/>
        <dbReference type="ChEBI" id="CHEBI:15378"/>
        <dbReference type="ChEBI" id="CHEBI:30616"/>
        <dbReference type="ChEBI" id="CHEBI:43474"/>
        <dbReference type="ChEBI" id="CHEBI:57306"/>
        <dbReference type="ChEBI" id="CHEBI:456216"/>
    </reaction>
    <physiologicalReaction direction="left-to-right" evidence="36">
        <dbReference type="Rhea" id="RHEA:61337"/>
    </physiologicalReaction>
</comment>
<dbReference type="EC" id="7.6.2.5" evidence="30"/>
<comment type="similarity">
    <text evidence="29">Belongs to the ABC transporter superfamily. ABCB family. Heavy Metal importer (TC 3.A.1.210) subfamily.</text>
</comment>
<dbReference type="Gene3D" id="1.20.1560.10">
    <property type="entry name" value="ABC transporter type 1, transmembrane domain"/>
    <property type="match status" value="1"/>
</dbReference>
<evidence type="ECO:0000256" key="36">
    <source>
        <dbReference type="ARBA" id="ARBA00048309"/>
    </source>
</evidence>
<comment type="catalytic activity">
    <reaction evidence="37">
        <text>pheophorbide a(in) + ATP + H2O = pheophorbide a(out) + ADP + phosphate + H(+)</text>
        <dbReference type="Rhea" id="RHEA:61360"/>
        <dbReference type="ChEBI" id="CHEBI:15377"/>
        <dbReference type="ChEBI" id="CHEBI:15378"/>
        <dbReference type="ChEBI" id="CHEBI:30616"/>
        <dbReference type="ChEBI" id="CHEBI:43474"/>
        <dbReference type="ChEBI" id="CHEBI:58687"/>
        <dbReference type="ChEBI" id="CHEBI:456216"/>
    </reaction>
    <physiologicalReaction direction="left-to-right" evidence="37">
        <dbReference type="Rhea" id="RHEA:61361"/>
    </physiologicalReaction>
</comment>
<dbReference type="GO" id="GO:0031901">
    <property type="term" value="C:early endosome membrane"/>
    <property type="evidence" value="ECO:0007669"/>
    <property type="project" value="UniProtKB-SubCell"/>
</dbReference>
<feature type="transmembrane region" description="Helical" evidence="42">
    <location>
        <begin position="253"/>
        <end position="276"/>
    </location>
</feature>
<keyword evidence="25 42" id="KW-0472">Membrane</keyword>
<evidence type="ECO:0000256" key="39">
    <source>
        <dbReference type="ARBA" id="ARBA00048636"/>
    </source>
</evidence>
<comment type="catalytic activity">
    <reaction evidence="34">
        <text>coproporphyrinogen III(in) + ATP + H2O = coproporphyrinogen III(out) + ADP + phosphate + H(+)</text>
        <dbReference type="Rhea" id="RHEA:66680"/>
        <dbReference type="ChEBI" id="CHEBI:15377"/>
        <dbReference type="ChEBI" id="CHEBI:15378"/>
        <dbReference type="ChEBI" id="CHEBI:30616"/>
        <dbReference type="ChEBI" id="CHEBI:43474"/>
        <dbReference type="ChEBI" id="CHEBI:57309"/>
        <dbReference type="ChEBI" id="CHEBI:456216"/>
    </reaction>
    <physiologicalReaction direction="left-to-right" evidence="34">
        <dbReference type="Rhea" id="RHEA:66681"/>
    </physiologicalReaction>
</comment>
<dbReference type="GO" id="GO:0005741">
    <property type="term" value="C:mitochondrial outer membrane"/>
    <property type="evidence" value="ECO:0007669"/>
    <property type="project" value="UniProtKB-SubCell"/>
</dbReference>
<dbReference type="InterPro" id="IPR017871">
    <property type="entry name" value="ABC_transporter-like_CS"/>
</dbReference>
<dbReference type="PROSITE" id="PS50893">
    <property type="entry name" value="ABC_TRANSPORTER_2"/>
    <property type="match status" value="1"/>
</dbReference>
<dbReference type="PANTHER" id="PTHR24221">
    <property type="entry name" value="ATP-BINDING CASSETTE SUB-FAMILY B"/>
    <property type="match status" value="1"/>
</dbReference>
<evidence type="ECO:0000256" key="12">
    <source>
        <dbReference type="ARBA" id="ARBA00022448"/>
    </source>
</evidence>
<evidence type="ECO:0000256" key="37">
    <source>
        <dbReference type="ARBA" id="ARBA00048455"/>
    </source>
</evidence>
<dbReference type="InterPro" id="IPR036640">
    <property type="entry name" value="ABC1_TM_sf"/>
</dbReference>
<keyword evidence="17" id="KW-0967">Endosome</keyword>
<evidence type="ECO:0000256" key="34">
    <source>
        <dbReference type="ARBA" id="ARBA00047753"/>
    </source>
</evidence>
<feature type="transmembrane region" description="Helical" evidence="42">
    <location>
        <begin position="296"/>
        <end position="320"/>
    </location>
</feature>
<evidence type="ECO:0000256" key="38">
    <source>
        <dbReference type="ARBA" id="ARBA00048510"/>
    </source>
</evidence>
<proteinExistence type="inferred from homology"/>
<dbReference type="GO" id="GO:0005765">
    <property type="term" value="C:lysosomal membrane"/>
    <property type="evidence" value="ECO:0007669"/>
    <property type="project" value="UniProtKB-SubCell"/>
</dbReference>
<dbReference type="SUPFAM" id="SSF90123">
    <property type="entry name" value="ABC transporter transmembrane region"/>
    <property type="match status" value="1"/>
</dbReference>
<comment type="catalytic activity">
    <reaction evidence="40">
        <text>coproporphyrin I(in) + ATP + H2O = coproporphyrin I(out) + ADP + phosphate + H(+)</text>
        <dbReference type="Rhea" id="RHEA:66768"/>
        <dbReference type="ChEBI" id="CHEBI:15377"/>
        <dbReference type="ChEBI" id="CHEBI:15378"/>
        <dbReference type="ChEBI" id="CHEBI:30616"/>
        <dbReference type="ChEBI" id="CHEBI:43474"/>
        <dbReference type="ChEBI" id="CHEBI:167478"/>
        <dbReference type="ChEBI" id="CHEBI:456216"/>
    </reaction>
    <physiologicalReaction direction="left-to-right" evidence="40">
        <dbReference type="Rhea" id="RHEA:66769"/>
    </physiologicalReaction>
</comment>
<evidence type="ECO:0000259" key="43">
    <source>
        <dbReference type="PROSITE" id="PS50893"/>
    </source>
</evidence>
<reference evidence="45" key="1">
    <citation type="submission" date="2025-08" db="UniProtKB">
        <authorList>
            <consortium name="Ensembl"/>
        </authorList>
    </citation>
    <scope>IDENTIFICATION</scope>
</reference>
<dbReference type="Pfam" id="PF16185">
    <property type="entry name" value="MTABC_N"/>
    <property type="match status" value="1"/>
</dbReference>
<dbReference type="InterPro" id="IPR027417">
    <property type="entry name" value="P-loop_NTPase"/>
</dbReference>
<evidence type="ECO:0000256" key="17">
    <source>
        <dbReference type="ARBA" id="ARBA00022753"/>
    </source>
</evidence>
<evidence type="ECO:0000256" key="6">
    <source>
        <dbReference type="ARBA" id="ARBA00004477"/>
    </source>
</evidence>
<keyword evidence="16" id="KW-0547">Nucleotide-binding</keyword>
<evidence type="ECO:0000256" key="41">
    <source>
        <dbReference type="SAM" id="MobiDB-lite"/>
    </source>
</evidence>
<gene>
    <name evidence="45" type="primary">ABCB6</name>
    <name evidence="45" type="synonym">LOC116352908</name>
</gene>
<feature type="transmembrane region" description="Helical" evidence="42">
    <location>
        <begin position="377"/>
        <end position="400"/>
    </location>
</feature>
<organism evidence="45 46">
    <name type="scientific">Oncorhynchus kisutch</name>
    <name type="common">Coho salmon</name>
    <name type="synonym">Salmo kisutch</name>
    <dbReference type="NCBI Taxonomy" id="8019"/>
    <lineage>
        <taxon>Eukaryota</taxon>
        <taxon>Metazoa</taxon>
        <taxon>Chordata</taxon>
        <taxon>Craniata</taxon>
        <taxon>Vertebrata</taxon>
        <taxon>Euteleostomi</taxon>
        <taxon>Actinopterygii</taxon>
        <taxon>Neopterygii</taxon>
        <taxon>Teleostei</taxon>
        <taxon>Protacanthopterygii</taxon>
        <taxon>Salmoniformes</taxon>
        <taxon>Salmonidae</taxon>
        <taxon>Salmoninae</taxon>
        <taxon>Oncorhynchus</taxon>
    </lineage>
</organism>
<dbReference type="GO" id="GO:0033162">
    <property type="term" value="C:melanosome membrane"/>
    <property type="evidence" value="ECO:0007669"/>
    <property type="project" value="UniProtKB-SubCell"/>
</dbReference>
<evidence type="ECO:0000256" key="7">
    <source>
        <dbReference type="ARBA" id="ARBA00004550"/>
    </source>
</evidence>
<evidence type="ECO:0000256" key="22">
    <source>
        <dbReference type="ARBA" id="ARBA00022989"/>
    </source>
</evidence>
<dbReference type="InterPro" id="IPR039421">
    <property type="entry name" value="Type_1_exporter"/>
</dbReference>
<keyword evidence="14" id="KW-0964">Secreted</keyword>
<dbReference type="GO" id="GO:0016887">
    <property type="term" value="F:ATP hydrolysis activity"/>
    <property type="evidence" value="ECO:0007669"/>
    <property type="project" value="InterPro"/>
</dbReference>
<dbReference type="FunFam" id="3.40.50.300:FF:000186">
    <property type="entry name" value="ATP-binding cassette sub-family B member 7, mitochondrial"/>
    <property type="match status" value="1"/>
</dbReference>
<evidence type="ECO:0000256" key="1">
    <source>
        <dbReference type="ARBA" id="ARBA00004146"/>
    </source>
</evidence>
<evidence type="ECO:0000256" key="14">
    <source>
        <dbReference type="ARBA" id="ARBA00022525"/>
    </source>
</evidence>
<dbReference type="SUPFAM" id="SSF52540">
    <property type="entry name" value="P-loop containing nucleoside triphosphate hydrolases"/>
    <property type="match status" value="1"/>
</dbReference>
<keyword evidence="19" id="KW-0256">Endoplasmic reticulum</keyword>
<evidence type="ECO:0000256" key="32">
    <source>
        <dbReference type="ARBA" id="ARBA00031413"/>
    </source>
</evidence>
<comment type="catalytic activity">
    <reaction evidence="38">
        <text>uroporphyrin III(in) + ATP + H2O = uroporphyrin III(out) + ADP + phosphate + H(+)</text>
        <dbReference type="Rhea" id="RHEA:66776"/>
        <dbReference type="ChEBI" id="CHEBI:15377"/>
        <dbReference type="ChEBI" id="CHEBI:15378"/>
        <dbReference type="ChEBI" id="CHEBI:30616"/>
        <dbReference type="ChEBI" id="CHEBI:43474"/>
        <dbReference type="ChEBI" id="CHEBI:167479"/>
        <dbReference type="ChEBI" id="CHEBI:456216"/>
    </reaction>
    <physiologicalReaction direction="left-to-right" evidence="38">
        <dbReference type="Rhea" id="RHEA:66777"/>
    </physiologicalReaction>
</comment>
<dbReference type="Pfam" id="PF00005">
    <property type="entry name" value="ABC_tran"/>
    <property type="match status" value="1"/>
</dbReference>
<evidence type="ECO:0000256" key="35">
    <source>
        <dbReference type="ARBA" id="ARBA00047789"/>
    </source>
</evidence>
<evidence type="ECO:0000256" key="10">
    <source>
        <dbReference type="ARBA" id="ARBA00004656"/>
    </source>
</evidence>
<evidence type="ECO:0000256" key="13">
    <source>
        <dbReference type="ARBA" id="ARBA00022475"/>
    </source>
</evidence>
<evidence type="ECO:0000256" key="15">
    <source>
        <dbReference type="ARBA" id="ARBA00022692"/>
    </source>
</evidence>
<keyword evidence="26" id="KW-1015">Disulfide bond</keyword>
<feature type="transmembrane region" description="Helical" evidence="42">
    <location>
        <begin position="27"/>
        <end position="49"/>
    </location>
</feature>
<dbReference type="Ensembl" id="ENSOKIT00005071948.1">
    <property type="protein sequence ID" value="ENSOKIP00005067647.1"/>
    <property type="gene ID" value="ENSOKIG00005028626.1"/>
</dbReference>
<feature type="transmembrane region" description="Helical" evidence="42">
    <location>
        <begin position="140"/>
        <end position="163"/>
    </location>
</feature>
<comment type="catalytic activity">
    <reaction evidence="35">
        <text>uroporphyrin I(in) + ATP + H2O = uroporphyrin I(out) + ADP + phosphate + H(+)</text>
        <dbReference type="Rhea" id="RHEA:66772"/>
        <dbReference type="ChEBI" id="CHEBI:15377"/>
        <dbReference type="ChEBI" id="CHEBI:15378"/>
        <dbReference type="ChEBI" id="CHEBI:30616"/>
        <dbReference type="ChEBI" id="CHEBI:43474"/>
        <dbReference type="ChEBI" id="CHEBI:167480"/>
        <dbReference type="ChEBI" id="CHEBI:456216"/>
    </reaction>
    <physiologicalReaction direction="left-to-right" evidence="35">
        <dbReference type="Rhea" id="RHEA:66773"/>
    </physiologicalReaction>
</comment>
<comment type="subcellular location">
    <subcellularLocation>
        <location evidence="8">Cell membrane</location>
        <topology evidence="8">Multi-pass membrane protein</topology>
    </subcellularLocation>
    <subcellularLocation>
        <location evidence="1">Early endosome membrane</location>
    </subcellularLocation>
    <subcellularLocation>
        <location evidence="6">Endoplasmic reticulum membrane</location>
        <topology evidence="6">Multi-pass membrane protein</topology>
    </subcellularLocation>
    <subcellularLocation>
        <location evidence="3">Endosome membrane</location>
        <topology evidence="3">Multi-pass membrane protein</topology>
    </subcellularLocation>
    <subcellularLocation>
        <location evidence="2">Endosome</location>
        <location evidence="2">Multivesicular body membrane</location>
    </subcellularLocation>
    <subcellularLocation>
        <location evidence="9">Golgi apparatus membrane</location>
        <topology evidence="9">Multi-pass membrane protein</topology>
    </subcellularLocation>
    <subcellularLocation>
        <location evidence="5">Late endosome membrane</location>
    </subcellularLocation>
    <subcellularLocation>
        <location evidence="10">Lysosome membrane</location>
    </subcellularLocation>
    <subcellularLocation>
        <location evidence="28">Melanosome membrane</location>
    </subcellularLocation>
    <subcellularLocation>
        <location evidence="4">Mitochondrion outer membrane</location>
        <topology evidence="4">Multi-pass membrane protein</topology>
    </subcellularLocation>
    <subcellularLocation>
        <location evidence="7">Secreted</location>
        <location evidence="7">Extracellular exosome</location>
    </subcellularLocation>
</comment>
<dbReference type="InterPro" id="IPR032410">
    <property type="entry name" value="ABCB6_N"/>
</dbReference>
<evidence type="ECO:0000313" key="45">
    <source>
        <dbReference type="Ensembl" id="ENSOKIP00005067647.1"/>
    </source>
</evidence>
<dbReference type="AlphaFoldDB" id="A0A8C7I655"/>
<evidence type="ECO:0000256" key="28">
    <source>
        <dbReference type="ARBA" id="ARBA00024320"/>
    </source>
</evidence>
<dbReference type="GO" id="GO:0032585">
    <property type="term" value="C:multivesicular body membrane"/>
    <property type="evidence" value="ECO:0007669"/>
    <property type="project" value="UniProtKB-SubCell"/>
</dbReference>
<keyword evidence="12" id="KW-0813">Transport</keyword>
<dbReference type="GO" id="GO:0015439">
    <property type="term" value="F:ABC-type heme transporter activity"/>
    <property type="evidence" value="ECO:0007669"/>
    <property type="project" value="UniProtKB-EC"/>
</dbReference>
<keyword evidence="13" id="KW-1003">Cell membrane</keyword>
<dbReference type="SMART" id="SM00382">
    <property type="entry name" value="AAA"/>
    <property type="match status" value="1"/>
</dbReference>
<evidence type="ECO:0000256" key="23">
    <source>
        <dbReference type="ARBA" id="ARBA00023034"/>
    </source>
</evidence>
<keyword evidence="18" id="KW-1000">Mitochondrion outer membrane</keyword>
<dbReference type="GO" id="GO:0005576">
    <property type="term" value="C:extracellular region"/>
    <property type="evidence" value="ECO:0007669"/>
    <property type="project" value="UniProtKB-SubCell"/>
</dbReference>
<dbReference type="PROSITE" id="PS50929">
    <property type="entry name" value="ABC_TM1F"/>
    <property type="match status" value="1"/>
</dbReference>
<keyword evidence="20" id="KW-0067">ATP-binding</keyword>
<dbReference type="GeneTree" id="ENSGT00940000156160"/>
<dbReference type="PROSITE" id="PS00211">
    <property type="entry name" value="ABC_TRANSPORTER_1"/>
    <property type="match status" value="1"/>
</dbReference>
<feature type="transmembrane region" description="Helical" evidence="42">
    <location>
        <begin position="101"/>
        <end position="119"/>
    </location>
</feature>
<reference evidence="45" key="2">
    <citation type="submission" date="2025-09" db="UniProtKB">
        <authorList>
            <consortium name="Ensembl"/>
        </authorList>
    </citation>
    <scope>IDENTIFICATION</scope>
</reference>
<evidence type="ECO:0000256" key="29">
    <source>
        <dbReference type="ARBA" id="ARBA00024363"/>
    </source>
</evidence>
<feature type="transmembrane region" description="Helical" evidence="42">
    <location>
        <begin position="69"/>
        <end position="89"/>
    </location>
</feature>
<keyword evidence="46" id="KW-1185">Reference proteome</keyword>
<evidence type="ECO:0000259" key="44">
    <source>
        <dbReference type="PROSITE" id="PS50929"/>
    </source>
</evidence>
<accession>A0A8C7I655</accession>
<evidence type="ECO:0000256" key="16">
    <source>
        <dbReference type="ARBA" id="ARBA00022741"/>
    </source>
</evidence>
<dbReference type="Pfam" id="PF00664">
    <property type="entry name" value="ABC_membrane"/>
    <property type="match status" value="1"/>
</dbReference>
<dbReference type="GO" id="GO:0005886">
    <property type="term" value="C:plasma membrane"/>
    <property type="evidence" value="ECO:0007669"/>
    <property type="project" value="UniProtKB-SubCell"/>
</dbReference>
<evidence type="ECO:0000256" key="21">
    <source>
        <dbReference type="ARBA" id="ARBA00022967"/>
    </source>
</evidence>
<feature type="domain" description="ABC transporter" evidence="43">
    <location>
        <begin position="584"/>
        <end position="818"/>
    </location>
</feature>
<dbReference type="GO" id="GO:0000139">
    <property type="term" value="C:Golgi membrane"/>
    <property type="evidence" value="ECO:0007669"/>
    <property type="project" value="UniProtKB-SubCell"/>
</dbReference>
<dbReference type="CDD" id="cd03253">
    <property type="entry name" value="ABCC_ATM1_transporter"/>
    <property type="match status" value="1"/>
</dbReference>
<dbReference type="CDD" id="cd18581">
    <property type="entry name" value="ABC_6TM_ABCB6"/>
    <property type="match status" value="1"/>
</dbReference>